<dbReference type="InterPro" id="IPR042097">
    <property type="entry name" value="Aminopeptidase_N-like_N_sf"/>
</dbReference>
<evidence type="ECO:0000313" key="10">
    <source>
        <dbReference type="EnsemblMetazoa" id="Aqu2.1.26758_001"/>
    </source>
</evidence>
<dbReference type="GO" id="GO:0006367">
    <property type="term" value="P:transcription initiation at RNA polymerase II promoter"/>
    <property type="evidence" value="ECO:0007669"/>
    <property type="project" value="TreeGrafter"/>
</dbReference>
<dbReference type="PANTHER" id="PTHR15137">
    <property type="entry name" value="TRANSCRIPTION INITIATION FACTOR TFIID"/>
    <property type="match status" value="1"/>
</dbReference>
<dbReference type="PANTHER" id="PTHR15137:SF9">
    <property type="entry name" value="TRANSCRIPTION INITIATION FACTOR TFIID SUBUNIT 2"/>
    <property type="match status" value="1"/>
</dbReference>
<dbReference type="FunCoup" id="A0A1X7UH18">
    <property type="interactions" value="731"/>
</dbReference>
<sequence length="861" mass="97283">MLFLSVFIVTLRNLEYYSTCLTDAIKSCDYREGNGELVIKIPRDVYSIESIFEPTPIKVMIDFMLEQPVSGVYFASTDHPAYTHVYSYGWLNSSRLWFPCIDSYAELCHWDIHLTVPSSMIAVSCGELTDQVLSADGRKKSFHYSLSFPTSASCIGFAVGMFEAYPDSVLPDVTHYAPTQTLPLLKNTVSFAHEVFGFYEELLSTRFPHNQYRLVFVDGIYQDITSYAGLTLCSVNLLHPDTIIDQVMTSRRAIALAIAEQYFECYLLPQSWNDWWLPVSISQFITGLFCRKMFGGTDYQYWINSEHQRVCEYEQTNYLPPLCEALTKGEVTPTSFHSHSEMELSILRSKGHLILRMLQQKIGHDLLVQVFNKILTLASSGGSASTDYSQWQSVYLSTAGFLKLVLTVSGKDLSHFMSQWVGHSGAPLFHVSFNYIRKKNLVELHMTQDTPRGGGSGGGKKFVGPMTVSVQEYDGYFTHTIQVEESVSVYELPCHSKIRKAKKRKMPLCHGEEIEIEVSSLDAEVPVLWVRVDPEMQWIRYLKPSLPDTVWINVLQYERDVVAQVEAIDALKEYPSQSAVSALSEAITNSSFYYHVRIKAIEALAHVVSDLISSGEGVGPDLLVRLYRQLFCVSQYSNTTLVRSHDFTNIAHYFIHKAMPGLIASVRNSHGHCPPEVLTLLQDIIKYSDNSSNKYCDGYFRASLVDALSQYVTPPLAVLQSMQSDNPLESLQADMKIVLQEIVQFLNIDTILPTYKKPITVSCLKAIRVLQRMGRLPSSSTIFKQYNHEEDLNYLLNIIDDPSQLPIINQKTPFTRKSESALNTPSLVDRLWNMTGFILAIGGLQVESPKLKPPIINAHAQ</sequence>
<dbReference type="AlphaFoldDB" id="A0A1X7UH18"/>
<keyword evidence="4" id="KW-0805">Transcription regulation</keyword>
<dbReference type="Pfam" id="PF25577">
    <property type="entry name" value="TPR_TAF2_C"/>
    <property type="match status" value="1"/>
</dbReference>
<comment type="similarity">
    <text evidence="2">Belongs to the TAF2 family.</text>
</comment>
<keyword evidence="6" id="KW-0539">Nucleus</keyword>
<dbReference type="InterPro" id="IPR057991">
    <property type="entry name" value="TPR_TAF2_C"/>
</dbReference>
<organism evidence="10">
    <name type="scientific">Amphimedon queenslandica</name>
    <name type="common">Sponge</name>
    <dbReference type="NCBI Taxonomy" id="400682"/>
    <lineage>
        <taxon>Eukaryota</taxon>
        <taxon>Metazoa</taxon>
        <taxon>Porifera</taxon>
        <taxon>Demospongiae</taxon>
        <taxon>Heteroscleromorpha</taxon>
        <taxon>Haplosclerida</taxon>
        <taxon>Niphatidae</taxon>
        <taxon>Amphimedon</taxon>
    </lineage>
</organism>
<reference evidence="10" key="1">
    <citation type="submission" date="2017-05" db="UniProtKB">
        <authorList>
            <consortium name="EnsemblMetazoa"/>
        </authorList>
    </citation>
    <scope>IDENTIFICATION</scope>
</reference>
<dbReference type="GO" id="GO:0000976">
    <property type="term" value="F:transcription cis-regulatory region binding"/>
    <property type="evidence" value="ECO:0007669"/>
    <property type="project" value="TreeGrafter"/>
</dbReference>
<accession>A0A1X7UH18</accession>
<evidence type="ECO:0000256" key="4">
    <source>
        <dbReference type="ARBA" id="ARBA00023015"/>
    </source>
</evidence>
<keyword evidence="7" id="KW-0732">Signal</keyword>
<name>A0A1X7UH18_AMPQE</name>
<dbReference type="EnsemblMetazoa" id="Aqu2.1.26758_001">
    <property type="protein sequence ID" value="Aqu2.1.26758_001"/>
    <property type="gene ID" value="Aqu2.1.26758"/>
</dbReference>
<dbReference type="SUPFAM" id="SSF55486">
    <property type="entry name" value="Metalloproteases ('zincins'), catalytic domain"/>
    <property type="match status" value="1"/>
</dbReference>
<protein>
    <recommendedName>
        <fullName evidence="3">Transcription initiation factor TFIID subunit 2</fullName>
    </recommendedName>
</protein>
<comment type="subcellular location">
    <subcellularLocation>
        <location evidence="1">Nucleus</location>
    </subcellularLocation>
</comment>
<dbReference type="GO" id="GO:0005669">
    <property type="term" value="C:transcription factor TFIID complex"/>
    <property type="evidence" value="ECO:0007669"/>
    <property type="project" value="InterPro"/>
</dbReference>
<proteinExistence type="inferred from homology"/>
<dbReference type="Gene3D" id="2.60.40.1730">
    <property type="entry name" value="tricorn interacting facor f3 domain"/>
    <property type="match status" value="1"/>
</dbReference>
<dbReference type="Pfam" id="PF25316">
    <property type="entry name" value="TAF2_3rd"/>
    <property type="match status" value="1"/>
</dbReference>
<evidence type="ECO:0000256" key="3">
    <source>
        <dbReference type="ARBA" id="ARBA00017363"/>
    </source>
</evidence>
<evidence type="ECO:0000259" key="9">
    <source>
        <dbReference type="Pfam" id="PF25577"/>
    </source>
</evidence>
<evidence type="ECO:0000256" key="2">
    <source>
        <dbReference type="ARBA" id="ARBA00010937"/>
    </source>
</evidence>
<dbReference type="STRING" id="400682.A0A1X7UH18"/>
<feature type="domain" description="Transcription initiation factor TFIID subunit 2 Ig-like" evidence="8">
    <location>
        <begin position="424"/>
        <end position="542"/>
    </location>
</feature>
<evidence type="ECO:0000256" key="7">
    <source>
        <dbReference type="SAM" id="SignalP"/>
    </source>
</evidence>
<dbReference type="InParanoid" id="A0A1X7UH18"/>
<dbReference type="SUPFAM" id="SSF63737">
    <property type="entry name" value="Leukotriene A4 hydrolase N-terminal domain"/>
    <property type="match status" value="1"/>
</dbReference>
<evidence type="ECO:0000256" key="1">
    <source>
        <dbReference type="ARBA" id="ARBA00004123"/>
    </source>
</evidence>
<feature type="domain" description="Transcription initiation factor TFIID subunit 2 TPR repeats" evidence="9">
    <location>
        <begin position="548"/>
        <end position="789"/>
    </location>
</feature>
<dbReference type="InterPro" id="IPR027268">
    <property type="entry name" value="Peptidase_M4/M1_CTD_sf"/>
</dbReference>
<feature type="signal peptide" evidence="7">
    <location>
        <begin position="1"/>
        <end position="16"/>
    </location>
</feature>
<evidence type="ECO:0000259" key="8">
    <source>
        <dbReference type="Pfam" id="PF25316"/>
    </source>
</evidence>
<dbReference type="InterPro" id="IPR057345">
    <property type="entry name" value="Ig-like_TAF2"/>
</dbReference>
<dbReference type="eggNOG" id="KOG1932">
    <property type="taxonomic scope" value="Eukaryota"/>
</dbReference>
<evidence type="ECO:0000256" key="6">
    <source>
        <dbReference type="ARBA" id="ARBA00023242"/>
    </source>
</evidence>
<dbReference type="InterPro" id="IPR037813">
    <property type="entry name" value="TAF2"/>
</dbReference>
<dbReference type="GO" id="GO:0016251">
    <property type="term" value="F:RNA polymerase II general transcription initiation factor activity"/>
    <property type="evidence" value="ECO:0007669"/>
    <property type="project" value="TreeGrafter"/>
</dbReference>
<dbReference type="OrthoDB" id="308861at2759"/>
<dbReference type="CDD" id="cd09839">
    <property type="entry name" value="M1_like_TAF2"/>
    <property type="match status" value="1"/>
</dbReference>
<feature type="chain" id="PRO_5012349615" description="Transcription initiation factor TFIID subunit 2" evidence="7">
    <location>
        <begin position="17"/>
        <end position="861"/>
    </location>
</feature>
<keyword evidence="5" id="KW-0804">Transcription</keyword>
<dbReference type="GO" id="GO:0003682">
    <property type="term" value="F:chromatin binding"/>
    <property type="evidence" value="ECO:0007669"/>
    <property type="project" value="TreeGrafter"/>
</dbReference>
<evidence type="ECO:0000256" key="5">
    <source>
        <dbReference type="ARBA" id="ARBA00023163"/>
    </source>
</evidence>
<dbReference type="Gene3D" id="1.10.390.10">
    <property type="entry name" value="Neutral Protease Domain 2"/>
    <property type="match status" value="1"/>
</dbReference>